<dbReference type="Proteomes" id="UP000461768">
    <property type="component" value="Unassembled WGS sequence"/>
</dbReference>
<dbReference type="InterPro" id="IPR025906">
    <property type="entry name" value="YjfB_motility"/>
</dbReference>
<dbReference type="AlphaFoldDB" id="A0A7V7QHM1"/>
<name>A0A7V7QHM1_9FIRM</name>
<evidence type="ECO:0000313" key="2">
    <source>
        <dbReference type="Proteomes" id="UP000461768"/>
    </source>
</evidence>
<gene>
    <name evidence="1" type="ORF">F7O84_18150</name>
</gene>
<reference evidence="1 2" key="1">
    <citation type="submission" date="2019-09" db="EMBL/GenBank/DDBJ databases">
        <authorList>
            <person name="Valk L.C."/>
        </authorList>
    </citation>
    <scope>NUCLEOTIDE SEQUENCE [LARGE SCALE GENOMIC DNA]</scope>
    <source>
        <strain evidence="1">GalUA</strain>
    </source>
</reference>
<organism evidence="1 2">
    <name type="scientific">Candidatus Galacturonatibacter soehngenii</name>
    <dbReference type="NCBI Taxonomy" id="2307010"/>
    <lineage>
        <taxon>Bacteria</taxon>
        <taxon>Bacillati</taxon>
        <taxon>Bacillota</taxon>
        <taxon>Clostridia</taxon>
        <taxon>Lachnospirales</taxon>
        <taxon>Lachnospiraceae</taxon>
        <taxon>Candidatus Galacturonatibacter</taxon>
    </lineage>
</organism>
<protein>
    <submittedName>
        <fullName evidence="1">Putative motility protein</fullName>
    </submittedName>
</protein>
<comment type="caution">
    <text evidence="1">The sequence shown here is derived from an EMBL/GenBank/DDBJ whole genome shotgun (WGS) entry which is preliminary data.</text>
</comment>
<evidence type="ECO:0000313" key="1">
    <source>
        <dbReference type="EMBL" id="KAB1434408.1"/>
    </source>
</evidence>
<accession>A0A7V7QHM1</accession>
<reference evidence="1 2" key="2">
    <citation type="submission" date="2020-02" db="EMBL/GenBank/DDBJ databases">
        <title>Candidatus Galacturonibacter soehngenii shows hetero-acetogenic catabolism of galacturonic acid but lacks a canonical carbon monoxide dehydrogenase/acetyl-CoA synthase complex.</title>
        <authorList>
            <person name="Diender M."/>
            <person name="Stouten G.R."/>
            <person name="Petersen J.F."/>
            <person name="Nielsen P.H."/>
            <person name="Dueholm M.S."/>
            <person name="Pronk J.T."/>
            <person name="Van Loosdrecht M.C.M."/>
        </authorList>
    </citation>
    <scope>NUCLEOTIDE SEQUENCE [LARGE SCALE GENOMIC DNA]</scope>
    <source>
        <strain evidence="1">GalUA</strain>
    </source>
</reference>
<dbReference type="OrthoDB" id="1924973at2"/>
<sequence>MDIPSLSIALNQNKLMNQVSVAMLGKSLDLTETMADNITDMIDSTSGASLAEYGIGANIDISL</sequence>
<dbReference type="RefSeq" id="WP_151148500.1">
    <property type="nucleotide sequence ID" value="NZ_WAGX01000008.1"/>
</dbReference>
<dbReference type="EMBL" id="WAGX01000008">
    <property type="protein sequence ID" value="KAB1434408.1"/>
    <property type="molecule type" value="Genomic_DNA"/>
</dbReference>
<dbReference type="Pfam" id="PF14070">
    <property type="entry name" value="YjfB_motility"/>
    <property type="match status" value="1"/>
</dbReference>
<keyword evidence="2" id="KW-1185">Reference proteome</keyword>
<proteinExistence type="predicted"/>